<dbReference type="RefSeq" id="WP_119811100.1">
    <property type="nucleotide sequence ID" value="NZ_QYUP01000114.1"/>
</dbReference>
<gene>
    <name evidence="1" type="ORF">D3872_12615</name>
</gene>
<name>A0A418XSX7_9BURK</name>
<protein>
    <submittedName>
        <fullName evidence="1">Uncharacterized protein</fullName>
    </submittedName>
</protein>
<accession>A0A418XSX7</accession>
<dbReference type="Proteomes" id="UP000284006">
    <property type="component" value="Unassembled WGS sequence"/>
</dbReference>
<sequence length="79" mass="8843">MKKIDLHIPTHATSATVLSFSFASVKDYGVDAYPAFMPRHTNHDVLQTVNSTGRFKLRCIPVFPGIRDQSARKAFAIDH</sequence>
<evidence type="ECO:0000313" key="2">
    <source>
        <dbReference type="Proteomes" id="UP000284006"/>
    </source>
</evidence>
<proteinExistence type="predicted"/>
<dbReference type="EMBL" id="QYUP01000114">
    <property type="protein sequence ID" value="RJG15649.1"/>
    <property type="molecule type" value="Genomic_DNA"/>
</dbReference>
<keyword evidence="2" id="KW-1185">Reference proteome</keyword>
<comment type="caution">
    <text evidence="1">The sequence shown here is derived from an EMBL/GenBank/DDBJ whole genome shotgun (WGS) entry which is preliminary data.</text>
</comment>
<organism evidence="1 2">
    <name type="scientific">Massilia cavernae</name>
    <dbReference type="NCBI Taxonomy" id="2320864"/>
    <lineage>
        <taxon>Bacteria</taxon>
        <taxon>Pseudomonadati</taxon>
        <taxon>Pseudomonadota</taxon>
        <taxon>Betaproteobacteria</taxon>
        <taxon>Burkholderiales</taxon>
        <taxon>Oxalobacteraceae</taxon>
        <taxon>Telluria group</taxon>
        <taxon>Massilia</taxon>
    </lineage>
</organism>
<dbReference type="AlphaFoldDB" id="A0A418XSX7"/>
<reference evidence="1 2" key="1">
    <citation type="submission" date="2018-09" db="EMBL/GenBank/DDBJ databases">
        <authorList>
            <person name="Zhu H."/>
        </authorList>
    </citation>
    <scope>NUCLEOTIDE SEQUENCE [LARGE SCALE GENOMIC DNA]</scope>
    <source>
        <strain evidence="1 2">K1S02-61</strain>
    </source>
</reference>
<evidence type="ECO:0000313" key="1">
    <source>
        <dbReference type="EMBL" id="RJG15649.1"/>
    </source>
</evidence>